<evidence type="ECO:0000313" key="2">
    <source>
        <dbReference type="EMBL" id="KAG2106992.1"/>
    </source>
</evidence>
<name>A0A9P7F5R1_9AGAM</name>
<dbReference type="AlphaFoldDB" id="A0A9P7F5R1"/>
<feature type="transmembrane region" description="Helical" evidence="1">
    <location>
        <begin position="216"/>
        <end position="240"/>
    </location>
</feature>
<keyword evidence="1" id="KW-0812">Transmembrane</keyword>
<reference evidence="2" key="1">
    <citation type="journal article" date="2020" name="New Phytol.">
        <title>Comparative genomics reveals dynamic genome evolution in host specialist ectomycorrhizal fungi.</title>
        <authorList>
            <person name="Lofgren L.A."/>
            <person name="Nguyen N.H."/>
            <person name="Vilgalys R."/>
            <person name="Ruytinx J."/>
            <person name="Liao H.L."/>
            <person name="Branco S."/>
            <person name="Kuo A."/>
            <person name="LaButti K."/>
            <person name="Lipzen A."/>
            <person name="Andreopoulos W."/>
            <person name="Pangilinan J."/>
            <person name="Riley R."/>
            <person name="Hundley H."/>
            <person name="Na H."/>
            <person name="Barry K."/>
            <person name="Grigoriev I.V."/>
            <person name="Stajich J.E."/>
            <person name="Kennedy P.G."/>
        </authorList>
    </citation>
    <scope>NUCLEOTIDE SEQUENCE</scope>
    <source>
        <strain evidence="2">FC423</strain>
    </source>
</reference>
<keyword evidence="1" id="KW-0472">Membrane</keyword>
<comment type="caution">
    <text evidence="2">The sequence shown here is derived from an EMBL/GenBank/DDBJ whole genome shotgun (WGS) entry which is preliminary data.</text>
</comment>
<feature type="transmembrane region" description="Helical" evidence="1">
    <location>
        <begin position="246"/>
        <end position="270"/>
    </location>
</feature>
<proteinExistence type="predicted"/>
<keyword evidence="1" id="KW-1133">Transmembrane helix</keyword>
<dbReference type="EMBL" id="JABBWM010000033">
    <property type="protein sequence ID" value="KAG2106992.1"/>
    <property type="molecule type" value="Genomic_DNA"/>
</dbReference>
<organism evidence="2 3">
    <name type="scientific">Suillus discolor</name>
    <dbReference type="NCBI Taxonomy" id="1912936"/>
    <lineage>
        <taxon>Eukaryota</taxon>
        <taxon>Fungi</taxon>
        <taxon>Dikarya</taxon>
        <taxon>Basidiomycota</taxon>
        <taxon>Agaricomycotina</taxon>
        <taxon>Agaricomycetes</taxon>
        <taxon>Agaricomycetidae</taxon>
        <taxon>Boletales</taxon>
        <taxon>Suillineae</taxon>
        <taxon>Suillaceae</taxon>
        <taxon>Suillus</taxon>
    </lineage>
</organism>
<dbReference type="OrthoDB" id="3346544at2759"/>
<feature type="transmembrane region" description="Helical" evidence="1">
    <location>
        <begin position="102"/>
        <end position="122"/>
    </location>
</feature>
<evidence type="ECO:0000313" key="3">
    <source>
        <dbReference type="Proteomes" id="UP000823399"/>
    </source>
</evidence>
<dbReference type="Proteomes" id="UP000823399">
    <property type="component" value="Unassembled WGS sequence"/>
</dbReference>
<sequence length="340" mass="37248">MAIGKGMPLDSAALMSTVIEGILYGLSVLMFIGTIWALIHERHMRSVNRPITAVAVLLFVLSTAHMVVDIIRTEEGLVQHRNISQSGPGSEAFFTEISRETIVIHNAIYVLQTLLGDGVVIYRCYVVWRSIRVIVLPSMMWCSVAVTGVCSIYKFWHASIISGNVFGLLVIRDWISAFYALTLATNLLSSGLLVYRIWKIEHNVASSRTTKITTTSILRVVMDAAILYSIALLCTLIGVVCSNNGSLVMIDMLTSIISITFYMVIIRIAMGKSTHSHILSVRHGSGSDTDGGNLQHYALPLQVHISQFTHGDGASVYRNGNLDRPSTGKSRFVEGASCNV</sequence>
<feature type="transmembrane region" description="Helical" evidence="1">
    <location>
        <begin position="12"/>
        <end position="39"/>
    </location>
</feature>
<feature type="transmembrane region" description="Helical" evidence="1">
    <location>
        <begin position="176"/>
        <end position="195"/>
    </location>
</feature>
<keyword evidence="3" id="KW-1185">Reference proteome</keyword>
<feature type="transmembrane region" description="Helical" evidence="1">
    <location>
        <begin position="51"/>
        <end position="71"/>
    </location>
</feature>
<protein>
    <submittedName>
        <fullName evidence="2">Uncharacterized protein</fullName>
    </submittedName>
</protein>
<dbReference type="RefSeq" id="XP_041291931.1">
    <property type="nucleotide sequence ID" value="XM_041428654.1"/>
</dbReference>
<gene>
    <name evidence="2" type="ORF">F5147DRAFT_218248</name>
</gene>
<accession>A0A9P7F5R1</accession>
<feature type="transmembrane region" description="Helical" evidence="1">
    <location>
        <begin position="134"/>
        <end position="156"/>
    </location>
</feature>
<dbReference type="GeneID" id="64690913"/>
<evidence type="ECO:0000256" key="1">
    <source>
        <dbReference type="SAM" id="Phobius"/>
    </source>
</evidence>